<dbReference type="EMBL" id="MU007033">
    <property type="protein sequence ID" value="KAF2431169.1"/>
    <property type="molecule type" value="Genomic_DNA"/>
</dbReference>
<organism evidence="1 2">
    <name type="scientific">Tothia fuscella</name>
    <dbReference type="NCBI Taxonomy" id="1048955"/>
    <lineage>
        <taxon>Eukaryota</taxon>
        <taxon>Fungi</taxon>
        <taxon>Dikarya</taxon>
        <taxon>Ascomycota</taxon>
        <taxon>Pezizomycotina</taxon>
        <taxon>Dothideomycetes</taxon>
        <taxon>Pleosporomycetidae</taxon>
        <taxon>Venturiales</taxon>
        <taxon>Cylindrosympodiaceae</taxon>
        <taxon>Tothia</taxon>
    </lineage>
</organism>
<sequence length="71" mass="8089">MDFFARIPWNRSMLNASFNCMAALCFILPLLLSHHTCSGQAHFMFKVAAALILKSRMHLQRFSSFTILLGL</sequence>
<reference evidence="1" key="1">
    <citation type="journal article" date="2020" name="Stud. Mycol.">
        <title>101 Dothideomycetes genomes: a test case for predicting lifestyles and emergence of pathogens.</title>
        <authorList>
            <person name="Haridas S."/>
            <person name="Albert R."/>
            <person name="Binder M."/>
            <person name="Bloem J."/>
            <person name="Labutti K."/>
            <person name="Salamov A."/>
            <person name="Andreopoulos B."/>
            <person name="Baker S."/>
            <person name="Barry K."/>
            <person name="Bills G."/>
            <person name="Bluhm B."/>
            <person name="Cannon C."/>
            <person name="Castanera R."/>
            <person name="Culley D."/>
            <person name="Daum C."/>
            <person name="Ezra D."/>
            <person name="Gonzalez J."/>
            <person name="Henrissat B."/>
            <person name="Kuo A."/>
            <person name="Liang C."/>
            <person name="Lipzen A."/>
            <person name="Lutzoni F."/>
            <person name="Magnuson J."/>
            <person name="Mondo S."/>
            <person name="Nolan M."/>
            <person name="Ohm R."/>
            <person name="Pangilinan J."/>
            <person name="Park H.-J."/>
            <person name="Ramirez L."/>
            <person name="Alfaro M."/>
            <person name="Sun H."/>
            <person name="Tritt A."/>
            <person name="Yoshinaga Y."/>
            <person name="Zwiers L.-H."/>
            <person name="Turgeon B."/>
            <person name="Goodwin S."/>
            <person name="Spatafora J."/>
            <person name="Crous P."/>
            <person name="Grigoriev I."/>
        </authorList>
    </citation>
    <scope>NUCLEOTIDE SEQUENCE</scope>
    <source>
        <strain evidence="1">CBS 130266</strain>
    </source>
</reference>
<dbReference type="Proteomes" id="UP000800235">
    <property type="component" value="Unassembled WGS sequence"/>
</dbReference>
<gene>
    <name evidence="1" type="ORF">EJ08DRAFT_189769</name>
</gene>
<proteinExistence type="predicted"/>
<name>A0A9P4NS61_9PEZI</name>
<comment type="caution">
    <text evidence="1">The sequence shown here is derived from an EMBL/GenBank/DDBJ whole genome shotgun (WGS) entry which is preliminary data.</text>
</comment>
<accession>A0A9P4NS61</accession>
<evidence type="ECO:0000313" key="2">
    <source>
        <dbReference type="Proteomes" id="UP000800235"/>
    </source>
</evidence>
<protein>
    <submittedName>
        <fullName evidence="1">Uncharacterized protein</fullName>
    </submittedName>
</protein>
<evidence type="ECO:0000313" key="1">
    <source>
        <dbReference type="EMBL" id="KAF2431169.1"/>
    </source>
</evidence>
<dbReference type="AlphaFoldDB" id="A0A9P4NS61"/>
<keyword evidence="2" id="KW-1185">Reference proteome</keyword>